<reference evidence="1 2" key="2">
    <citation type="submission" date="2018-11" db="EMBL/GenBank/DDBJ databases">
        <authorList>
            <consortium name="Pathogen Informatics"/>
        </authorList>
    </citation>
    <scope>NUCLEOTIDE SEQUENCE [LARGE SCALE GENOMIC DNA]</scope>
    <source>
        <strain evidence="1">Dakar</strain>
        <strain evidence="2">Dakar, Senegal</strain>
    </source>
</reference>
<accession>A0A183KYM7</accession>
<sequence length="106" mass="12256">MGIRRMKSGKEVGPDNIPTEALKSDKEATASMLYTLFRKIWEEEHVPTDWRERHFIKIPKRRDPSKCENYRGITLLSVPGKDFNSVAEPDVRLSRRPASTSTDRIL</sequence>
<dbReference type="WBParaSite" id="SCUD_0002017701-mRNA-1">
    <property type="protein sequence ID" value="SCUD_0002017701-mRNA-1"/>
    <property type="gene ID" value="SCUD_0002017701"/>
</dbReference>
<protein>
    <submittedName>
        <fullName evidence="3">Reverse transcriptase domain-containing protein</fullName>
    </submittedName>
</protein>
<proteinExistence type="predicted"/>
<evidence type="ECO:0000313" key="2">
    <source>
        <dbReference type="Proteomes" id="UP000279833"/>
    </source>
</evidence>
<dbReference type="AlphaFoldDB" id="A0A183KYM7"/>
<evidence type="ECO:0000313" key="1">
    <source>
        <dbReference type="EMBL" id="VDP71407.1"/>
    </source>
</evidence>
<evidence type="ECO:0000313" key="3">
    <source>
        <dbReference type="WBParaSite" id="SCUD_0002017701-mRNA-1"/>
    </source>
</evidence>
<name>A0A183KYM7_9TREM</name>
<dbReference type="PANTHER" id="PTHR19446">
    <property type="entry name" value="REVERSE TRANSCRIPTASES"/>
    <property type="match status" value="1"/>
</dbReference>
<reference evidence="3" key="1">
    <citation type="submission" date="2016-06" db="UniProtKB">
        <authorList>
            <consortium name="WormBaseParasite"/>
        </authorList>
    </citation>
    <scope>IDENTIFICATION</scope>
</reference>
<dbReference type="Proteomes" id="UP000279833">
    <property type="component" value="Unassembled WGS sequence"/>
</dbReference>
<dbReference type="EMBL" id="UZAK01043788">
    <property type="protein sequence ID" value="VDP71407.1"/>
    <property type="molecule type" value="Genomic_DNA"/>
</dbReference>
<organism evidence="3">
    <name type="scientific">Schistosoma curassoni</name>
    <dbReference type="NCBI Taxonomy" id="6186"/>
    <lineage>
        <taxon>Eukaryota</taxon>
        <taxon>Metazoa</taxon>
        <taxon>Spiralia</taxon>
        <taxon>Lophotrochozoa</taxon>
        <taxon>Platyhelminthes</taxon>
        <taxon>Trematoda</taxon>
        <taxon>Digenea</taxon>
        <taxon>Strigeidida</taxon>
        <taxon>Schistosomatoidea</taxon>
        <taxon>Schistosomatidae</taxon>
        <taxon>Schistosoma</taxon>
    </lineage>
</organism>
<gene>
    <name evidence="1" type="ORF">SCUD_LOCUS20174</name>
</gene>
<keyword evidence="2" id="KW-1185">Reference proteome</keyword>